<sequence length="104" mass="12227">MWAIAAAMADLSLDTNPNPHKIQSFQIREFLKPVQLRMTPLLRKKLYPNQNYSHHSPLLHQFQLKCICELSDQIESFDFESCLRPFEQGLLMWPGNLAFMEQYS</sequence>
<name>A0AAW0JGG5_QUESU</name>
<evidence type="ECO:0000313" key="1">
    <source>
        <dbReference type="EMBL" id="KAK7825930.1"/>
    </source>
</evidence>
<dbReference type="Proteomes" id="UP000237347">
    <property type="component" value="Unassembled WGS sequence"/>
</dbReference>
<gene>
    <name evidence="1" type="ORF">CFP56_032632</name>
</gene>
<proteinExistence type="predicted"/>
<dbReference type="Gramene" id="rna-CFP56_65589">
    <property type="protein sequence ID" value="cds-POE52357.1"/>
    <property type="gene ID" value="gene-CFP56_65589"/>
</dbReference>
<protein>
    <submittedName>
        <fullName evidence="1">Uncharacterized protein</fullName>
    </submittedName>
</protein>
<dbReference type="AlphaFoldDB" id="A0AAW0JGG5"/>
<comment type="caution">
    <text evidence="1">The sequence shown here is derived from an EMBL/GenBank/DDBJ whole genome shotgun (WGS) entry which is preliminary data.</text>
</comment>
<evidence type="ECO:0000313" key="2">
    <source>
        <dbReference type="Proteomes" id="UP000237347"/>
    </source>
</evidence>
<keyword evidence="2" id="KW-1185">Reference proteome</keyword>
<dbReference type="EMBL" id="PKMF04000560">
    <property type="protein sequence ID" value="KAK7825930.1"/>
    <property type="molecule type" value="Genomic_DNA"/>
</dbReference>
<accession>A0AAW0JGG5</accession>
<reference evidence="1 2" key="1">
    <citation type="journal article" date="2018" name="Sci. Data">
        <title>The draft genome sequence of cork oak.</title>
        <authorList>
            <person name="Ramos A.M."/>
            <person name="Usie A."/>
            <person name="Barbosa P."/>
            <person name="Barros P.M."/>
            <person name="Capote T."/>
            <person name="Chaves I."/>
            <person name="Simoes F."/>
            <person name="Abreu I."/>
            <person name="Carrasquinho I."/>
            <person name="Faro C."/>
            <person name="Guimaraes J.B."/>
            <person name="Mendonca D."/>
            <person name="Nobrega F."/>
            <person name="Rodrigues L."/>
            <person name="Saibo N.J.M."/>
            <person name="Varela M.C."/>
            <person name="Egas C."/>
            <person name="Matos J."/>
            <person name="Miguel C.M."/>
            <person name="Oliveira M.M."/>
            <person name="Ricardo C.P."/>
            <person name="Goncalves S."/>
        </authorList>
    </citation>
    <scope>NUCLEOTIDE SEQUENCE [LARGE SCALE GENOMIC DNA]</scope>
    <source>
        <strain evidence="2">cv. HL8</strain>
    </source>
</reference>
<organism evidence="1 2">
    <name type="scientific">Quercus suber</name>
    <name type="common">Cork oak</name>
    <dbReference type="NCBI Taxonomy" id="58331"/>
    <lineage>
        <taxon>Eukaryota</taxon>
        <taxon>Viridiplantae</taxon>
        <taxon>Streptophyta</taxon>
        <taxon>Embryophyta</taxon>
        <taxon>Tracheophyta</taxon>
        <taxon>Spermatophyta</taxon>
        <taxon>Magnoliopsida</taxon>
        <taxon>eudicotyledons</taxon>
        <taxon>Gunneridae</taxon>
        <taxon>Pentapetalae</taxon>
        <taxon>rosids</taxon>
        <taxon>fabids</taxon>
        <taxon>Fagales</taxon>
        <taxon>Fagaceae</taxon>
        <taxon>Quercus</taxon>
    </lineage>
</organism>